<name>A0ABX4LNF8_9BACT</name>
<sequence length="269" mass="30970">MEKFTVICSKYGFNGYGEDYTTLLFNTITSSSEVFTKYIDGELYVDKNQLWKMLDVDKPINPIFQNVKMIDFKYFDNCGFNDGSEESLNLLLGLNQLIGKFGDNYEINPLMKFSSSITFHIDDETVITTFFGVSGKFNEYVSILIDTINGIDLSSIDITDVLNYELSDEKKIFSSQKINVTDLKPNERCFSINEEDFINYLLHILPQYLPSDVKLHPSIVGIINDDEDDVSIEFRDILWEKSHQYLMGMKTKINSVDFSKIDLTKVRVS</sequence>
<gene>
    <name evidence="1" type="ORF">CPG37_10910</name>
</gene>
<protein>
    <submittedName>
        <fullName evidence="1">Uncharacterized protein</fullName>
    </submittedName>
</protein>
<dbReference type="RefSeq" id="WP_099334989.1">
    <property type="nucleotide sequence ID" value="NZ_CP042812.1"/>
</dbReference>
<keyword evidence="2" id="KW-1185">Reference proteome</keyword>
<comment type="caution">
    <text evidence="1">The sequence shown here is derived from an EMBL/GenBank/DDBJ whole genome shotgun (WGS) entry which is preliminary data.</text>
</comment>
<dbReference type="EMBL" id="NWVW01000014">
    <property type="protein sequence ID" value="PHO09100.1"/>
    <property type="molecule type" value="Genomic_DNA"/>
</dbReference>
<reference evidence="1 2" key="1">
    <citation type="submission" date="2017-09" db="EMBL/GenBank/DDBJ databases">
        <authorList>
            <person name="Perez-Cataluna A."/>
            <person name="Figueras M.J."/>
            <person name="Salas-Masso N."/>
        </authorList>
    </citation>
    <scope>NUCLEOTIDE SEQUENCE [LARGE SCALE GENOMIC DNA]</scope>
    <source>
        <strain evidence="1 2">F138-33</strain>
    </source>
</reference>
<proteinExistence type="predicted"/>
<organism evidence="1 2">
    <name type="scientific">Malaciobacter canalis</name>
    <dbReference type="NCBI Taxonomy" id="1912871"/>
    <lineage>
        <taxon>Bacteria</taxon>
        <taxon>Pseudomonadati</taxon>
        <taxon>Campylobacterota</taxon>
        <taxon>Epsilonproteobacteria</taxon>
        <taxon>Campylobacterales</taxon>
        <taxon>Arcobacteraceae</taxon>
        <taxon>Malaciobacter</taxon>
    </lineage>
</organism>
<accession>A0ABX4LNF8</accession>
<evidence type="ECO:0000313" key="2">
    <source>
        <dbReference type="Proteomes" id="UP000221384"/>
    </source>
</evidence>
<dbReference type="Proteomes" id="UP000221384">
    <property type="component" value="Unassembled WGS sequence"/>
</dbReference>
<evidence type="ECO:0000313" key="1">
    <source>
        <dbReference type="EMBL" id="PHO09100.1"/>
    </source>
</evidence>